<proteinExistence type="predicted"/>
<reference evidence="2" key="5">
    <citation type="submission" date="2015-06" db="UniProtKB">
        <authorList>
            <consortium name="EnsemblFungi"/>
        </authorList>
    </citation>
    <scope>IDENTIFICATION</scope>
    <source>
        <strain evidence="2">ATCC 64411</strain>
    </source>
</reference>
<dbReference type="EMBL" id="ADBL01001562">
    <property type="status" value="NOT_ANNOTATED_CDS"/>
    <property type="molecule type" value="Genomic_DNA"/>
</dbReference>
<reference evidence="1" key="1">
    <citation type="submission" date="2010-05" db="EMBL/GenBank/DDBJ databases">
        <title>The Genome Sequence of Magnaporthe poae strain ATCC 64411.</title>
        <authorList>
            <consortium name="The Broad Institute Genome Sequencing Platform"/>
            <consortium name="Broad Institute Genome Sequencing Center for Infectious Disease"/>
            <person name="Ma L.-J."/>
            <person name="Dead R."/>
            <person name="Young S."/>
            <person name="Zeng Q."/>
            <person name="Koehrsen M."/>
            <person name="Alvarado L."/>
            <person name="Berlin A."/>
            <person name="Chapman S.B."/>
            <person name="Chen Z."/>
            <person name="Freedman E."/>
            <person name="Gellesch M."/>
            <person name="Goldberg J."/>
            <person name="Griggs A."/>
            <person name="Gujja S."/>
            <person name="Heilman E.R."/>
            <person name="Heiman D."/>
            <person name="Hepburn T."/>
            <person name="Howarth C."/>
            <person name="Jen D."/>
            <person name="Larson L."/>
            <person name="Mehta T."/>
            <person name="Neiman D."/>
            <person name="Pearson M."/>
            <person name="Roberts A."/>
            <person name="Saif S."/>
            <person name="Shea T."/>
            <person name="Shenoy N."/>
            <person name="Sisk P."/>
            <person name="Stolte C."/>
            <person name="Sykes S."/>
            <person name="Walk T."/>
            <person name="White J."/>
            <person name="Yandava C."/>
            <person name="Haas B."/>
            <person name="Nusbaum C."/>
            <person name="Birren B."/>
        </authorList>
    </citation>
    <scope>NUCLEOTIDE SEQUENCE</scope>
    <source>
        <strain evidence="1">ATCC 64411</strain>
    </source>
</reference>
<organism evidence="2 3">
    <name type="scientific">Magnaporthiopsis poae (strain ATCC 64411 / 73-15)</name>
    <name type="common">Kentucky bluegrass fungus</name>
    <name type="synonym">Magnaporthe poae</name>
    <dbReference type="NCBI Taxonomy" id="644358"/>
    <lineage>
        <taxon>Eukaryota</taxon>
        <taxon>Fungi</taxon>
        <taxon>Dikarya</taxon>
        <taxon>Ascomycota</taxon>
        <taxon>Pezizomycotina</taxon>
        <taxon>Sordariomycetes</taxon>
        <taxon>Sordariomycetidae</taxon>
        <taxon>Magnaporthales</taxon>
        <taxon>Magnaporthaceae</taxon>
        <taxon>Magnaporthiopsis</taxon>
    </lineage>
</organism>
<dbReference type="Proteomes" id="UP000011715">
    <property type="component" value="Unassembled WGS sequence"/>
</dbReference>
<name>A0A0C4E212_MAGP6</name>
<dbReference type="EnsemblFungi" id="MAPG_06438T0">
    <property type="protein sequence ID" value="MAPG_06438T0"/>
    <property type="gene ID" value="MAPG_06438"/>
</dbReference>
<accession>A0A0C4E212</accession>
<gene>
    <name evidence="1" type="ORF">MAPG_06438</name>
</gene>
<dbReference type="EMBL" id="GL876970">
    <property type="protein sequence ID" value="KLU87438.1"/>
    <property type="molecule type" value="Genomic_DNA"/>
</dbReference>
<keyword evidence="3" id="KW-1185">Reference proteome</keyword>
<dbReference type="AlphaFoldDB" id="A0A0C4E212"/>
<dbReference type="VEuPathDB" id="FungiDB:MAPG_06438"/>
<reference evidence="1" key="3">
    <citation type="submission" date="2011-03" db="EMBL/GenBank/DDBJ databases">
        <title>Annotation of Magnaporthe poae ATCC 64411.</title>
        <authorList>
            <person name="Ma L.-J."/>
            <person name="Dead R."/>
            <person name="Young S.K."/>
            <person name="Zeng Q."/>
            <person name="Gargeya S."/>
            <person name="Fitzgerald M."/>
            <person name="Haas B."/>
            <person name="Abouelleil A."/>
            <person name="Alvarado L."/>
            <person name="Arachchi H.M."/>
            <person name="Berlin A."/>
            <person name="Brown A."/>
            <person name="Chapman S.B."/>
            <person name="Chen Z."/>
            <person name="Dunbar C."/>
            <person name="Freedman E."/>
            <person name="Gearin G."/>
            <person name="Gellesch M."/>
            <person name="Goldberg J."/>
            <person name="Griggs A."/>
            <person name="Gujja S."/>
            <person name="Heiman D."/>
            <person name="Howarth C."/>
            <person name="Larson L."/>
            <person name="Lui A."/>
            <person name="MacDonald P.J.P."/>
            <person name="Mehta T."/>
            <person name="Montmayeur A."/>
            <person name="Murphy C."/>
            <person name="Neiman D."/>
            <person name="Pearson M."/>
            <person name="Priest M."/>
            <person name="Roberts A."/>
            <person name="Saif S."/>
            <person name="Shea T."/>
            <person name="Shenoy N."/>
            <person name="Sisk P."/>
            <person name="Stolte C."/>
            <person name="Sykes S."/>
            <person name="Yandava C."/>
            <person name="Wortman J."/>
            <person name="Nusbaum C."/>
            <person name="Birren B."/>
        </authorList>
    </citation>
    <scope>NUCLEOTIDE SEQUENCE</scope>
    <source>
        <strain evidence="1">ATCC 64411</strain>
    </source>
</reference>
<evidence type="ECO:0000313" key="1">
    <source>
        <dbReference type="EMBL" id="KLU87438.1"/>
    </source>
</evidence>
<protein>
    <submittedName>
        <fullName evidence="1 2">Uncharacterized protein</fullName>
    </submittedName>
</protein>
<reference evidence="3" key="2">
    <citation type="submission" date="2010-05" db="EMBL/GenBank/DDBJ databases">
        <title>The genome sequence of Magnaporthe poae strain ATCC 64411.</title>
        <authorList>
            <person name="Ma L.-J."/>
            <person name="Dead R."/>
            <person name="Young S."/>
            <person name="Zeng Q."/>
            <person name="Koehrsen M."/>
            <person name="Alvarado L."/>
            <person name="Berlin A."/>
            <person name="Chapman S.B."/>
            <person name="Chen Z."/>
            <person name="Freedman E."/>
            <person name="Gellesch M."/>
            <person name="Goldberg J."/>
            <person name="Griggs A."/>
            <person name="Gujja S."/>
            <person name="Heilman E.R."/>
            <person name="Heiman D."/>
            <person name="Hepburn T."/>
            <person name="Howarth C."/>
            <person name="Jen D."/>
            <person name="Larson L."/>
            <person name="Mehta T."/>
            <person name="Neiman D."/>
            <person name="Pearson M."/>
            <person name="Roberts A."/>
            <person name="Saif S."/>
            <person name="Shea T."/>
            <person name="Shenoy N."/>
            <person name="Sisk P."/>
            <person name="Stolte C."/>
            <person name="Sykes S."/>
            <person name="Walk T."/>
            <person name="White J."/>
            <person name="Yandava C."/>
            <person name="Haas B."/>
            <person name="Nusbaum C."/>
            <person name="Birren B."/>
        </authorList>
    </citation>
    <scope>NUCLEOTIDE SEQUENCE [LARGE SCALE GENOMIC DNA]</scope>
    <source>
        <strain evidence="3">ATCC 64411 / 73-15</strain>
    </source>
</reference>
<evidence type="ECO:0000313" key="3">
    <source>
        <dbReference type="Proteomes" id="UP000011715"/>
    </source>
</evidence>
<evidence type="ECO:0000313" key="2">
    <source>
        <dbReference type="EnsemblFungi" id="MAPG_06438T0"/>
    </source>
</evidence>
<reference evidence="2" key="4">
    <citation type="journal article" date="2015" name="G3 (Bethesda)">
        <title>Genome sequences of three phytopathogenic species of the Magnaporthaceae family of fungi.</title>
        <authorList>
            <person name="Okagaki L.H."/>
            <person name="Nunes C.C."/>
            <person name="Sailsbery J."/>
            <person name="Clay B."/>
            <person name="Brown D."/>
            <person name="John T."/>
            <person name="Oh Y."/>
            <person name="Young N."/>
            <person name="Fitzgerald M."/>
            <person name="Haas B.J."/>
            <person name="Zeng Q."/>
            <person name="Young S."/>
            <person name="Adiconis X."/>
            <person name="Fan L."/>
            <person name="Levin J.Z."/>
            <person name="Mitchell T.K."/>
            <person name="Okubara P.A."/>
            <person name="Farman M.L."/>
            <person name="Kohn L.M."/>
            <person name="Birren B."/>
            <person name="Ma L.-J."/>
            <person name="Dean R.A."/>
        </authorList>
    </citation>
    <scope>NUCLEOTIDE SEQUENCE</scope>
    <source>
        <strain evidence="2">ATCC 64411 / 73-15</strain>
    </source>
</reference>
<sequence>MRCEVAAAALPTAAIVYAKRTGGEEIPVWLPASRKTLGTHSGRSHTEFPAKASHDFVEKDFG</sequence>